<dbReference type="Gramene" id="TraesROB_scaffold_079085_01G000600.1">
    <property type="protein sequence ID" value="TraesROB_scaffold_079085_01G000600.1"/>
    <property type="gene ID" value="TraesROB_scaffold_079085_01G000600"/>
</dbReference>
<dbReference type="Gramene" id="TraesJUL3A03G01343410.1">
    <property type="protein sequence ID" value="TraesJUL3A03G01343410.1"/>
    <property type="gene ID" value="TraesJUL3A03G01343410"/>
</dbReference>
<dbReference type="AlphaFoldDB" id="A0A3B6EB14"/>
<dbReference type="InterPro" id="IPR050108">
    <property type="entry name" value="CDK"/>
</dbReference>
<dbReference type="Pfam" id="PF00069">
    <property type="entry name" value="Pkinase"/>
    <property type="match status" value="1"/>
</dbReference>
<dbReference type="InterPro" id="IPR011009">
    <property type="entry name" value="Kinase-like_dom_sf"/>
</dbReference>
<dbReference type="GO" id="GO:0005524">
    <property type="term" value="F:ATP binding"/>
    <property type="evidence" value="ECO:0007669"/>
    <property type="project" value="UniProtKB-KW"/>
</dbReference>
<comment type="catalytic activity">
    <reaction evidence="9">
        <text>L-seryl-[protein] + ATP = O-phospho-L-seryl-[protein] + ADP + H(+)</text>
        <dbReference type="Rhea" id="RHEA:17989"/>
        <dbReference type="Rhea" id="RHEA-COMP:9863"/>
        <dbReference type="Rhea" id="RHEA-COMP:11604"/>
        <dbReference type="ChEBI" id="CHEBI:15378"/>
        <dbReference type="ChEBI" id="CHEBI:29999"/>
        <dbReference type="ChEBI" id="CHEBI:30616"/>
        <dbReference type="ChEBI" id="CHEBI:83421"/>
        <dbReference type="ChEBI" id="CHEBI:456216"/>
        <dbReference type="EC" id="2.7.11.22"/>
    </reaction>
</comment>
<dbReference type="Gramene" id="TraesLAC3A03G01275920.1">
    <property type="protein sequence ID" value="TraesLAC3A03G01275920.1"/>
    <property type="gene ID" value="TraesLAC3A03G01275920"/>
</dbReference>
<evidence type="ECO:0000313" key="12">
    <source>
        <dbReference type="EnsemblPlants" id="TraesCS3A02G080000.1"/>
    </source>
</evidence>
<dbReference type="Gramene" id="TraesSTA3A03G01323340.1">
    <property type="protein sequence ID" value="TraesSTA3A03G01323340.1"/>
    <property type="gene ID" value="TraesSTA3A03G01323340"/>
</dbReference>
<evidence type="ECO:0000256" key="2">
    <source>
        <dbReference type="ARBA" id="ARBA00022527"/>
    </source>
</evidence>
<dbReference type="SMR" id="A0A3B6EB14"/>
<dbReference type="STRING" id="4565.A0A3B6EB14"/>
<dbReference type="PANTHER" id="PTHR24056">
    <property type="entry name" value="CELL DIVISION PROTEIN KINASE"/>
    <property type="match status" value="1"/>
</dbReference>
<evidence type="ECO:0000256" key="5">
    <source>
        <dbReference type="ARBA" id="ARBA00022741"/>
    </source>
</evidence>
<protein>
    <recommendedName>
        <fullName evidence="11">Protein kinase domain-containing protein</fullName>
    </recommendedName>
</protein>
<dbReference type="Gramene" id="TraesCLE_scaffold_073450_01G000100.1">
    <property type="protein sequence ID" value="TraesCLE_scaffold_073450_01G000100.1"/>
    <property type="gene ID" value="TraesCLE_scaffold_073450_01G000100"/>
</dbReference>
<dbReference type="Gramene" id="TraesCAD_scaffold_047338_01G000500.1">
    <property type="protein sequence ID" value="TraesCAD_scaffold_047338_01G000500.1"/>
    <property type="gene ID" value="TraesCAD_scaffold_047338_01G000500"/>
</dbReference>
<dbReference type="OMA" id="LKVMQHQ"/>
<keyword evidence="5" id="KW-0547">Nucleotide-binding</keyword>
<dbReference type="InterPro" id="IPR000719">
    <property type="entry name" value="Prot_kinase_dom"/>
</dbReference>
<keyword evidence="6" id="KW-0418">Kinase</keyword>
<keyword evidence="4" id="KW-0808">Transferase</keyword>
<dbReference type="Gramene" id="TraesKAR3A01G0035110.1">
    <property type="protein sequence ID" value="cds.TraesKAR3A01G0035110.1"/>
    <property type="gene ID" value="TraesKAR3A01G0035110"/>
</dbReference>
<keyword evidence="3" id="KW-0597">Phosphoprotein</keyword>
<dbReference type="Gramene" id="TraesLDM3A03G01334570.1">
    <property type="protein sequence ID" value="TraesLDM3A03G01334570.1"/>
    <property type="gene ID" value="TraesLDM3A03G01334570"/>
</dbReference>
<dbReference type="Gramene" id="TraesARI3A03G01351810.1">
    <property type="protein sequence ID" value="TraesARI3A03G01351810.1"/>
    <property type="gene ID" value="TraesARI3A03G01351810"/>
</dbReference>
<organism evidence="12">
    <name type="scientific">Triticum aestivum</name>
    <name type="common">Wheat</name>
    <dbReference type="NCBI Taxonomy" id="4565"/>
    <lineage>
        <taxon>Eukaryota</taxon>
        <taxon>Viridiplantae</taxon>
        <taxon>Streptophyta</taxon>
        <taxon>Embryophyta</taxon>
        <taxon>Tracheophyta</taxon>
        <taxon>Spermatophyta</taxon>
        <taxon>Magnoliopsida</taxon>
        <taxon>Liliopsida</taxon>
        <taxon>Poales</taxon>
        <taxon>Poaceae</taxon>
        <taxon>BOP clade</taxon>
        <taxon>Pooideae</taxon>
        <taxon>Triticodae</taxon>
        <taxon>Triticeae</taxon>
        <taxon>Triticinae</taxon>
        <taxon>Triticum</taxon>
    </lineage>
</organism>
<evidence type="ECO:0000256" key="10">
    <source>
        <dbReference type="ARBA" id="ARBA00049280"/>
    </source>
</evidence>
<dbReference type="PANTHER" id="PTHR24056:SF548">
    <property type="entry name" value="CYCLIN-DEPENDENT KINASE A-1"/>
    <property type="match status" value="1"/>
</dbReference>
<dbReference type="Gramene" id="TraesCS3A02G080000.1">
    <property type="protein sequence ID" value="TraesCS3A02G080000.1"/>
    <property type="gene ID" value="TraesCS3A02G080000"/>
</dbReference>
<keyword evidence="13" id="KW-1185">Reference proteome</keyword>
<dbReference type="Proteomes" id="UP000019116">
    <property type="component" value="Chromosome 3A"/>
</dbReference>
<reference evidence="12" key="1">
    <citation type="submission" date="2018-08" db="EMBL/GenBank/DDBJ databases">
        <authorList>
            <person name="Rossello M."/>
        </authorList>
    </citation>
    <scope>NUCLEOTIDE SEQUENCE [LARGE SCALE GENOMIC DNA]</scope>
    <source>
        <strain evidence="12">cv. Chinese Spring</strain>
    </source>
</reference>
<sequence length="69" mass="7922">MAPPSMHEKVEKIRDRATNETIALKKIRLQQEDDGVPSTAIHEISLLKVMQHQNIVRLQDVVHNKKSQV</sequence>
<evidence type="ECO:0000256" key="6">
    <source>
        <dbReference type="ARBA" id="ARBA00022777"/>
    </source>
</evidence>
<dbReference type="Gramene" id="TraesSYM3A03G01353070.1">
    <property type="protein sequence ID" value="TraesSYM3A03G01353070.1"/>
    <property type="gene ID" value="TraesSYM3A03G01353070"/>
</dbReference>
<dbReference type="Gramene" id="TraesNOR3A03G01352040.1">
    <property type="protein sequence ID" value="TraesNOR3A03G01352040.1"/>
    <property type="gene ID" value="TraesNOR3A03G01352040"/>
</dbReference>
<keyword evidence="2" id="KW-0723">Serine/threonine-protein kinase</keyword>
<dbReference type="Gramene" id="TraesJAG3A03G01341220.1">
    <property type="protein sequence ID" value="TraesJAG3A03G01341220.1"/>
    <property type="gene ID" value="TraesJAG3A03G01341220"/>
</dbReference>
<comment type="similarity">
    <text evidence="1">Belongs to the protein kinase superfamily. CMGC Ser/Thr protein kinase family. CDC2/CDKX subfamily.</text>
</comment>
<dbReference type="GO" id="GO:0004693">
    <property type="term" value="F:cyclin-dependent protein serine/threonine kinase activity"/>
    <property type="evidence" value="ECO:0007669"/>
    <property type="project" value="UniProtKB-EC"/>
</dbReference>
<evidence type="ECO:0000256" key="4">
    <source>
        <dbReference type="ARBA" id="ARBA00022679"/>
    </source>
</evidence>
<evidence type="ECO:0000256" key="7">
    <source>
        <dbReference type="ARBA" id="ARBA00022840"/>
    </source>
</evidence>
<dbReference type="SUPFAM" id="SSF56112">
    <property type="entry name" value="Protein kinase-like (PK-like)"/>
    <property type="match status" value="1"/>
</dbReference>
<evidence type="ECO:0000313" key="13">
    <source>
        <dbReference type="Proteomes" id="UP000019116"/>
    </source>
</evidence>
<evidence type="ECO:0000256" key="3">
    <source>
        <dbReference type="ARBA" id="ARBA00022553"/>
    </source>
</evidence>
<comment type="catalytic activity">
    <reaction evidence="10">
        <text>[DNA-directed RNA polymerase] + ATP = phospho-[DNA-directed RNA polymerase] + ADP + H(+)</text>
        <dbReference type="Rhea" id="RHEA:10216"/>
        <dbReference type="Rhea" id="RHEA-COMP:11321"/>
        <dbReference type="Rhea" id="RHEA-COMP:11322"/>
        <dbReference type="ChEBI" id="CHEBI:15378"/>
        <dbReference type="ChEBI" id="CHEBI:30616"/>
        <dbReference type="ChEBI" id="CHEBI:43176"/>
        <dbReference type="ChEBI" id="CHEBI:68546"/>
        <dbReference type="ChEBI" id="CHEBI:456216"/>
        <dbReference type="EC" id="2.7.11.23"/>
    </reaction>
</comment>
<reference evidence="12" key="2">
    <citation type="submission" date="2018-10" db="UniProtKB">
        <authorList>
            <consortium name="EnsemblPlants"/>
        </authorList>
    </citation>
    <scope>IDENTIFICATION</scope>
</reference>
<dbReference type="Gramene" id="TraesMAC3A03G01330200.1">
    <property type="protein sequence ID" value="TraesMAC3A03G01330200.1"/>
    <property type="gene ID" value="TraesMAC3A03G01330200"/>
</dbReference>
<dbReference type="EnsemblPlants" id="TraesCS3A02G080000.1">
    <property type="protein sequence ID" value="TraesCS3A02G080000.1"/>
    <property type="gene ID" value="TraesCS3A02G080000"/>
</dbReference>
<dbReference type="GO" id="GO:0008353">
    <property type="term" value="F:RNA polymerase II CTD heptapeptide repeat kinase activity"/>
    <property type="evidence" value="ECO:0007669"/>
    <property type="project" value="UniProtKB-EC"/>
</dbReference>
<keyword evidence="7" id="KW-0067">ATP-binding</keyword>
<dbReference type="Gene3D" id="3.30.200.20">
    <property type="entry name" value="Phosphorylase Kinase, domain 1"/>
    <property type="match status" value="1"/>
</dbReference>
<evidence type="ECO:0000256" key="1">
    <source>
        <dbReference type="ARBA" id="ARBA00006485"/>
    </source>
</evidence>
<name>A0A3B6EB14_WHEAT</name>
<dbReference type="OrthoDB" id="1732493at2759"/>
<evidence type="ECO:0000256" key="8">
    <source>
        <dbReference type="ARBA" id="ARBA00047811"/>
    </source>
</evidence>
<dbReference type="Gramene" id="TraesWEE_scaffold_064836_01G000100.1">
    <property type="protein sequence ID" value="TraesWEE_scaffold_064836_01G000100.1"/>
    <property type="gene ID" value="TraesWEE_scaffold_064836_01G000100"/>
</dbReference>
<evidence type="ECO:0000256" key="9">
    <source>
        <dbReference type="ARBA" id="ARBA00048367"/>
    </source>
</evidence>
<dbReference type="Gramene" id="TraesPARA_EIv1.0_0786690.1">
    <property type="protein sequence ID" value="TraesPARA_EIv1.0_0786690.1.CDS"/>
    <property type="gene ID" value="TraesPARA_EIv1.0_0786690"/>
</dbReference>
<dbReference type="Gramene" id="TraesCS3A03G0176200.1">
    <property type="protein sequence ID" value="TraesCS3A03G0176200.1.CDS"/>
    <property type="gene ID" value="TraesCS3A03G0176200"/>
</dbReference>
<feature type="domain" description="Protein kinase" evidence="11">
    <location>
        <begin position="9"/>
        <end position="67"/>
    </location>
</feature>
<evidence type="ECO:0000259" key="11">
    <source>
        <dbReference type="Pfam" id="PF00069"/>
    </source>
</evidence>
<accession>A0A3B6EB14</accession>
<comment type="catalytic activity">
    <reaction evidence="8">
        <text>L-threonyl-[protein] + ATP = O-phospho-L-threonyl-[protein] + ADP + H(+)</text>
        <dbReference type="Rhea" id="RHEA:46608"/>
        <dbReference type="Rhea" id="RHEA-COMP:11060"/>
        <dbReference type="Rhea" id="RHEA-COMP:11605"/>
        <dbReference type="ChEBI" id="CHEBI:15378"/>
        <dbReference type="ChEBI" id="CHEBI:30013"/>
        <dbReference type="ChEBI" id="CHEBI:30616"/>
        <dbReference type="ChEBI" id="CHEBI:61977"/>
        <dbReference type="ChEBI" id="CHEBI:456216"/>
        <dbReference type="EC" id="2.7.11.22"/>
    </reaction>
</comment>
<proteinExistence type="inferred from homology"/>